<comment type="caution">
    <text evidence="3">The sequence shown here is derived from an EMBL/GenBank/DDBJ whole genome shotgun (WGS) entry which is preliminary data.</text>
</comment>
<dbReference type="InterPro" id="IPR058441">
    <property type="entry name" value="DUF8128"/>
</dbReference>
<evidence type="ECO:0000313" key="4">
    <source>
        <dbReference type="Proteomes" id="UP000304382"/>
    </source>
</evidence>
<proteinExistence type="predicted"/>
<dbReference type="AlphaFoldDB" id="A0A4C2EUB3"/>
<dbReference type="Proteomes" id="UP000304382">
    <property type="component" value="Unassembled WGS sequence"/>
</dbReference>
<organism evidence="3 4">
    <name type="scientific">Haloarcula mannanilytica</name>
    <dbReference type="NCBI Taxonomy" id="2509225"/>
    <lineage>
        <taxon>Archaea</taxon>
        <taxon>Methanobacteriati</taxon>
        <taxon>Methanobacteriota</taxon>
        <taxon>Stenosarchaea group</taxon>
        <taxon>Halobacteria</taxon>
        <taxon>Halobacteriales</taxon>
        <taxon>Haloarculaceae</taxon>
        <taxon>Haloarcula</taxon>
    </lineage>
</organism>
<gene>
    <name evidence="3" type="ORF">Harman_41680</name>
</gene>
<dbReference type="Pfam" id="PF26449">
    <property type="entry name" value="DUF8128"/>
    <property type="match status" value="1"/>
</dbReference>
<protein>
    <recommendedName>
        <fullName evidence="2">DUF8128 domain-containing protein</fullName>
    </recommendedName>
</protein>
<accession>A0A4C2EUB3</accession>
<dbReference type="OrthoDB" id="268875at2157"/>
<name>A0A4C2EUB3_9EURY</name>
<feature type="domain" description="DUF8128" evidence="2">
    <location>
        <begin position="9"/>
        <end position="321"/>
    </location>
</feature>
<reference evidence="3 4" key="1">
    <citation type="submission" date="2019-02" db="EMBL/GenBank/DDBJ databases">
        <title>Haloarcula mannanilyticum sp. nov., a mannan degrading haloarchaeon isolated from commercial salt.</title>
        <authorList>
            <person name="Enomoto S."/>
            <person name="Shimane Y."/>
            <person name="Kamekura M."/>
            <person name="Ito T."/>
            <person name="Moriya O."/>
            <person name="Ihara K."/>
            <person name="Takahashi-Ando N."/>
            <person name="Fukushima Y."/>
            <person name="Yoshida Y."/>
            <person name="Usama R."/>
            <person name="Takai K."/>
            <person name="Minegishi H."/>
        </authorList>
    </citation>
    <scope>NUCLEOTIDE SEQUENCE [LARGE SCALE GENOMIC DNA]</scope>
    <source>
        <strain evidence="3 4">MD130-1</strain>
    </source>
</reference>
<feature type="region of interest" description="Disordered" evidence="1">
    <location>
        <begin position="181"/>
        <end position="222"/>
    </location>
</feature>
<evidence type="ECO:0000259" key="2">
    <source>
        <dbReference type="Pfam" id="PF26449"/>
    </source>
</evidence>
<evidence type="ECO:0000256" key="1">
    <source>
        <dbReference type="SAM" id="MobiDB-lite"/>
    </source>
</evidence>
<dbReference type="RefSeq" id="WP_137685599.1">
    <property type="nucleotide sequence ID" value="NZ_BIXZ01000022.1"/>
</dbReference>
<evidence type="ECO:0000313" key="3">
    <source>
        <dbReference type="EMBL" id="GCF16233.1"/>
    </source>
</evidence>
<keyword evidence="4" id="KW-1185">Reference proteome</keyword>
<feature type="compositionally biased region" description="Basic and acidic residues" evidence="1">
    <location>
        <begin position="207"/>
        <end position="222"/>
    </location>
</feature>
<feature type="compositionally biased region" description="Basic and acidic residues" evidence="1">
    <location>
        <begin position="190"/>
        <end position="200"/>
    </location>
</feature>
<sequence>MHFPFNLGSSYVTLDGSTTDRLSRPEKTFRTVEVLPPFEEELPATLDRFVKAVTEYQTELFGIRNRSPTVAYEIHRFNPQKLRLQFSVPSMRLERKLRTHLNEQVSGAGFREGVDTIPLNDGDTVGVGTLTLRKKDVHPLQTTFEKPPTNSLVTALHRDAMRDSRILIQLLSTPMAGQPVKKRLWHRKASKESQKLRSEKIGVLPWNDRDPTPRERNQARHIEKKAGSPRFNTSIRILVIGARKYTASRIKEVSGGFNIFADPETGQGFRTEVVRSLRRKPIIDSVKNIRDREPTRQFQLSTEELSALLTIPDREQDNIENAV</sequence>
<dbReference type="EMBL" id="BIXZ01000022">
    <property type="protein sequence ID" value="GCF16233.1"/>
    <property type="molecule type" value="Genomic_DNA"/>
</dbReference>